<feature type="compositionally biased region" description="Polar residues" evidence="1">
    <location>
        <begin position="10"/>
        <end position="25"/>
    </location>
</feature>
<dbReference type="Proteomes" id="UP001221757">
    <property type="component" value="Unassembled WGS sequence"/>
</dbReference>
<protein>
    <recommendedName>
        <fullName evidence="2">CxC1-like cysteine cluster associated with KDZ transposases domain-containing protein</fullName>
    </recommendedName>
</protein>
<feature type="domain" description="CxC1-like cysteine cluster associated with KDZ transposases" evidence="2">
    <location>
        <begin position="155"/>
        <end position="250"/>
    </location>
</feature>
<dbReference type="PANTHER" id="PTHR33096:SF1">
    <property type="entry name" value="CXC1-LIKE CYSTEINE CLUSTER ASSOCIATED WITH KDZ TRANSPOSASES DOMAIN-CONTAINING PROTEIN"/>
    <property type="match status" value="1"/>
</dbReference>
<dbReference type="InterPro" id="IPR041320">
    <property type="entry name" value="CxC1"/>
</dbReference>
<reference evidence="3" key="1">
    <citation type="submission" date="2023-03" db="EMBL/GenBank/DDBJ databases">
        <title>Massive genome expansion in bonnet fungi (Mycena s.s.) driven by repeated elements and novel gene families across ecological guilds.</title>
        <authorList>
            <consortium name="Lawrence Berkeley National Laboratory"/>
            <person name="Harder C.B."/>
            <person name="Miyauchi S."/>
            <person name="Viragh M."/>
            <person name="Kuo A."/>
            <person name="Thoen E."/>
            <person name="Andreopoulos B."/>
            <person name="Lu D."/>
            <person name="Skrede I."/>
            <person name="Drula E."/>
            <person name="Henrissat B."/>
            <person name="Morin E."/>
            <person name="Kohler A."/>
            <person name="Barry K."/>
            <person name="LaButti K."/>
            <person name="Morin E."/>
            <person name="Salamov A."/>
            <person name="Lipzen A."/>
            <person name="Mereny Z."/>
            <person name="Hegedus B."/>
            <person name="Baldrian P."/>
            <person name="Stursova M."/>
            <person name="Weitz H."/>
            <person name="Taylor A."/>
            <person name="Grigoriev I.V."/>
            <person name="Nagy L.G."/>
            <person name="Martin F."/>
            <person name="Kauserud H."/>
        </authorList>
    </citation>
    <scope>NUCLEOTIDE SEQUENCE</scope>
    <source>
        <strain evidence="3">CBHHK067</strain>
    </source>
</reference>
<feature type="region of interest" description="Disordered" evidence="1">
    <location>
        <begin position="1"/>
        <end position="118"/>
    </location>
</feature>
<feature type="compositionally biased region" description="Pro residues" evidence="1">
    <location>
        <begin position="99"/>
        <end position="111"/>
    </location>
</feature>
<feature type="region of interest" description="Disordered" evidence="1">
    <location>
        <begin position="317"/>
        <end position="354"/>
    </location>
</feature>
<feature type="compositionally biased region" description="Polar residues" evidence="1">
    <location>
        <begin position="334"/>
        <end position="344"/>
    </location>
</feature>
<dbReference type="InterPro" id="IPR040521">
    <property type="entry name" value="KDZ"/>
</dbReference>
<evidence type="ECO:0000313" key="3">
    <source>
        <dbReference type="EMBL" id="KAJ7632017.1"/>
    </source>
</evidence>
<dbReference type="Pfam" id="PF18758">
    <property type="entry name" value="KDZ"/>
    <property type="match status" value="1"/>
</dbReference>
<proteinExistence type="predicted"/>
<comment type="caution">
    <text evidence="3">The sequence shown here is derived from an EMBL/GenBank/DDBJ whole genome shotgun (WGS) entry which is preliminary data.</text>
</comment>
<name>A0AAD7FQ84_MYCRO</name>
<dbReference type="EMBL" id="JARKIE010000499">
    <property type="protein sequence ID" value="KAJ7632017.1"/>
    <property type="molecule type" value="Genomic_DNA"/>
</dbReference>
<gene>
    <name evidence="3" type="ORF">B0H17DRAFT_1150046</name>
</gene>
<sequence length="1330" mass="147534">MLSNRRRSTRQNQPAATSGTGTHYTSPLKARDPKKKKLVVGMGAAARKKAAAELRARIDARQHAPTTSSTTGGPSATTMHTPEPGSDVEMDNWVDEEPPAPPLPPLAPIPNPGSVFTRQAARSKRHISWDLLLPQLEVPFALYRQASPGRRPPVIDSFIEHTCMGSCGTKITATVQCLYASYLEHVQVATCSCMPVAVILVRNGVFPTSPSQPRTGVSIDLLEIYRAFFERSCDSITAFAAALHTIYDRRGFRVMSSRSHGELAKEPFREGLAQAVQWYSNLRTREQDRLEAVLTATEASILSPIPTPPSICNDEAVQPAREAATPEAGEASNAEPSNNTSAPENSVPPGPTLGRAHRILRERCPACFGLETWGRPLSEGGDVQLGADGCFSYRHLKSAGEGPISYDPALFISKEKVDRVGDRIADARCKKPRKVTPPIPQEAIDACEASWEAANEKKQKVDPKRHDASGVFVVTCRHSQVIFLCNIDTPGEQQKYIVASLEELNFYLPPQATIAQAYDVGCFRILTEGLRERVCFVINAMHAFGHQWVCQMVYNPRLRRGLCLTDAEGVERFWSRIRKLIGITRTQWNSRRIWMIDQYAIFVNEEGRDQLGTWISRQQDKNLTRKLAAARKVLQDCGVPRAELRHNWEEQKAAQTSVRSHAPVRLRHELDKVLALQTQIDSVEKSIGDVKQSITGPEASADSLALLRSLEHTHDTLNSQAEALYASLNIQNSFPELQALPLEFFRTLLIMRDLKINIRKRAIGSFYEWENLDRAVAGRREALGKQFPSVNLALLRSISKFNGYCEDLERLRPPACMIPTPTPLSTRLNTLRDDPSLHEDAWITPAEGQIPRWLNDVDVRDGIRALHSADRCAEESVRLNMERRNMSTWLTEELRIVKAAIGTLTDSSLTLALQLRLEQLQYLSLSWASALQIRSETPVDGGTIVSEVRREASAAPRNDVITPIQLPDPVPNCTTIELDSEEDRLEQDPMELSSSNMMVASEELDPDSIFDTDHNDLLNVQDMLDADADGEESTSIEGDTMKFEFNWDCPPNLSVDTGLLQLLQAHNNLIPALGLDGKRVVVGVDGRQKVELEASDISRIQSRTGRLTGFALNGLAAALVNLLSEPASLHQATVNACAVFSTHELRRVRYKCTDDVLWKHAHPTKFCLGVQGHGWRQDIHAPNRHQHQLHVTTEEDPGLHDQFSVLYKGEPLQSNGHDCGLWVACMIGAILRGFATTGVTEAEMGYDRIIMSADSLISAALNIPFILLAQPYTVQDAGERLSEMEVLVGIRVGGVIVFKKRGLDFPAAEIAFVKCVGLSQRFTKEGVAVW</sequence>
<feature type="compositionally biased region" description="Low complexity" evidence="1">
    <location>
        <begin position="64"/>
        <end position="78"/>
    </location>
</feature>
<dbReference type="Pfam" id="PF18802">
    <property type="entry name" value="CxC1"/>
    <property type="match status" value="1"/>
</dbReference>
<evidence type="ECO:0000259" key="2">
    <source>
        <dbReference type="Pfam" id="PF18802"/>
    </source>
</evidence>
<keyword evidence="4" id="KW-1185">Reference proteome</keyword>
<dbReference type="PANTHER" id="PTHR33096">
    <property type="entry name" value="CXC2 DOMAIN-CONTAINING PROTEIN"/>
    <property type="match status" value="1"/>
</dbReference>
<feature type="compositionally biased region" description="Acidic residues" evidence="1">
    <location>
        <begin position="86"/>
        <end position="98"/>
    </location>
</feature>
<accession>A0AAD7FQ84</accession>
<feature type="compositionally biased region" description="Basic and acidic residues" evidence="1">
    <location>
        <begin position="50"/>
        <end position="62"/>
    </location>
</feature>
<evidence type="ECO:0000256" key="1">
    <source>
        <dbReference type="SAM" id="MobiDB-lite"/>
    </source>
</evidence>
<organism evidence="3 4">
    <name type="scientific">Mycena rosella</name>
    <name type="common">Pink bonnet</name>
    <name type="synonym">Agaricus rosellus</name>
    <dbReference type="NCBI Taxonomy" id="1033263"/>
    <lineage>
        <taxon>Eukaryota</taxon>
        <taxon>Fungi</taxon>
        <taxon>Dikarya</taxon>
        <taxon>Basidiomycota</taxon>
        <taxon>Agaricomycotina</taxon>
        <taxon>Agaricomycetes</taxon>
        <taxon>Agaricomycetidae</taxon>
        <taxon>Agaricales</taxon>
        <taxon>Marasmiineae</taxon>
        <taxon>Mycenaceae</taxon>
        <taxon>Mycena</taxon>
    </lineage>
</organism>
<evidence type="ECO:0000313" key="4">
    <source>
        <dbReference type="Proteomes" id="UP001221757"/>
    </source>
</evidence>